<keyword evidence="2" id="KW-0521">NADP</keyword>
<dbReference type="Pfam" id="PF13561">
    <property type="entry name" value="adh_short_C2"/>
    <property type="match status" value="1"/>
</dbReference>
<evidence type="ECO:0000256" key="1">
    <source>
        <dbReference type="ARBA" id="ARBA00006484"/>
    </source>
</evidence>
<organism evidence="5 6">
    <name type="scientific">Paraburkholderia caballeronis</name>
    <dbReference type="NCBI Taxonomy" id="416943"/>
    <lineage>
        <taxon>Bacteria</taxon>
        <taxon>Pseudomonadati</taxon>
        <taxon>Pseudomonadota</taxon>
        <taxon>Betaproteobacteria</taxon>
        <taxon>Burkholderiales</taxon>
        <taxon>Burkholderiaceae</taxon>
        <taxon>Paraburkholderia</taxon>
    </lineage>
</organism>
<dbReference type="Gene3D" id="3.40.50.720">
    <property type="entry name" value="NAD(P)-binding Rossmann-like Domain"/>
    <property type="match status" value="1"/>
</dbReference>
<protein>
    <submittedName>
        <fullName evidence="5">NAD(P)-dependent dehydrogenase, short-chain alcohol dehydrogenase family</fullName>
    </submittedName>
</protein>
<feature type="domain" description="Ketoreductase" evidence="4">
    <location>
        <begin position="12"/>
        <end position="196"/>
    </location>
</feature>
<gene>
    <name evidence="5" type="ORF">SAMN05192542_106167</name>
</gene>
<dbReference type="STRING" id="416943.SAMN05445871_5299"/>
<dbReference type="SUPFAM" id="SSF51735">
    <property type="entry name" value="NAD(P)-binding Rossmann-fold domains"/>
    <property type="match status" value="1"/>
</dbReference>
<dbReference type="GO" id="GO:0016491">
    <property type="term" value="F:oxidoreductase activity"/>
    <property type="evidence" value="ECO:0007669"/>
    <property type="project" value="UniProtKB-KW"/>
</dbReference>
<dbReference type="InterPro" id="IPR036291">
    <property type="entry name" value="NAD(P)-bd_dom_sf"/>
</dbReference>
<proteinExistence type="inferred from homology"/>
<sequence length="260" mass="27281">MTTENTHVSQAKIAIVTGASRGLGRNTALSLAAAGVDVIVTWLADRAQADEVVQQIEALGRKAVALQLDAGNAASFGQFAADVQRALKDGWARDQFDFLVNNAGSYRTAPIGQITEADFDLLCNVHFKGVLFLTQALLPLLADGGRIVNVSSGLTRFAGFGSAAYASMKGAVEVLTRYMAKEFAPRGITVNTVAPGAIETDFGGGLVRDNRELNQTIAAATALGRVGLPDDIGPMIAALLSDANRWVTAQRIEASGGMFL</sequence>
<evidence type="ECO:0000256" key="2">
    <source>
        <dbReference type="ARBA" id="ARBA00022857"/>
    </source>
</evidence>
<dbReference type="InterPro" id="IPR057326">
    <property type="entry name" value="KR_dom"/>
</dbReference>
<dbReference type="PRINTS" id="PR00080">
    <property type="entry name" value="SDRFAMILY"/>
</dbReference>
<evidence type="ECO:0000313" key="5">
    <source>
        <dbReference type="EMBL" id="SEL29136.1"/>
    </source>
</evidence>
<dbReference type="Proteomes" id="UP000199120">
    <property type="component" value="Unassembled WGS sequence"/>
</dbReference>
<dbReference type="InterPro" id="IPR050259">
    <property type="entry name" value="SDR"/>
</dbReference>
<dbReference type="EMBL" id="FOAJ01000006">
    <property type="protein sequence ID" value="SEL29136.1"/>
    <property type="molecule type" value="Genomic_DNA"/>
</dbReference>
<reference evidence="6" key="1">
    <citation type="submission" date="2016-10" db="EMBL/GenBank/DDBJ databases">
        <authorList>
            <person name="Varghese N."/>
            <person name="Submissions S."/>
        </authorList>
    </citation>
    <scope>NUCLEOTIDE SEQUENCE [LARGE SCALE GENOMIC DNA]</scope>
    <source>
        <strain evidence="6">LMG 26416</strain>
    </source>
</reference>
<name>A0A1H7P0H5_9BURK</name>
<evidence type="ECO:0000259" key="4">
    <source>
        <dbReference type="SMART" id="SM00822"/>
    </source>
</evidence>
<dbReference type="RefSeq" id="WP_090550764.1">
    <property type="nucleotide sequence ID" value="NZ_FNSR01000002.1"/>
</dbReference>
<comment type="similarity">
    <text evidence="1">Belongs to the short-chain dehydrogenases/reductases (SDR) family.</text>
</comment>
<dbReference type="FunFam" id="3.40.50.720:FF:000374">
    <property type="entry name" value="3-oxoacyl-(Acyl-carrier-protein) reductase"/>
    <property type="match status" value="1"/>
</dbReference>
<dbReference type="AlphaFoldDB" id="A0A1H7P0H5"/>
<evidence type="ECO:0000256" key="3">
    <source>
        <dbReference type="ARBA" id="ARBA00023002"/>
    </source>
</evidence>
<dbReference type="PANTHER" id="PTHR42879">
    <property type="entry name" value="3-OXOACYL-(ACYL-CARRIER-PROTEIN) REDUCTASE"/>
    <property type="match status" value="1"/>
</dbReference>
<keyword evidence="3" id="KW-0560">Oxidoreductase</keyword>
<dbReference type="PRINTS" id="PR00081">
    <property type="entry name" value="GDHRDH"/>
</dbReference>
<keyword evidence="6" id="KW-1185">Reference proteome</keyword>
<evidence type="ECO:0000313" key="6">
    <source>
        <dbReference type="Proteomes" id="UP000199120"/>
    </source>
</evidence>
<dbReference type="PANTHER" id="PTHR42879:SF2">
    <property type="entry name" value="3-OXOACYL-[ACYL-CARRIER-PROTEIN] REDUCTASE FABG"/>
    <property type="match status" value="1"/>
</dbReference>
<dbReference type="OrthoDB" id="9803333at2"/>
<accession>A0A1H7P0H5</accession>
<dbReference type="SMART" id="SM00822">
    <property type="entry name" value="PKS_KR"/>
    <property type="match status" value="1"/>
</dbReference>
<dbReference type="InterPro" id="IPR002347">
    <property type="entry name" value="SDR_fam"/>
</dbReference>